<feature type="region of interest" description="Disordered" evidence="3">
    <location>
        <begin position="966"/>
        <end position="1050"/>
    </location>
</feature>
<dbReference type="InterPro" id="IPR041534">
    <property type="entry name" value="EF-hand_13"/>
</dbReference>
<feature type="compositionally biased region" description="Polar residues" evidence="3">
    <location>
        <begin position="387"/>
        <end position="411"/>
    </location>
</feature>
<evidence type="ECO:0000313" key="7">
    <source>
        <dbReference type="Proteomes" id="UP000070412"/>
    </source>
</evidence>
<feature type="compositionally biased region" description="Low complexity" evidence="3">
    <location>
        <begin position="1534"/>
        <end position="1556"/>
    </location>
</feature>
<gene>
    <name evidence="5" type="ORF">SSS_3611</name>
</gene>
<feature type="compositionally biased region" description="Low complexity" evidence="3">
    <location>
        <begin position="1330"/>
        <end position="1354"/>
    </location>
</feature>
<feature type="region of interest" description="Disordered" evidence="3">
    <location>
        <begin position="2325"/>
        <end position="2361"/>
    </location>
</feature>
<dbReference type="Proteomes" id="UP000070412">
    <property type="component" value="Unassembled WGS sequence"/>
</dbReference>
<feature type="region of interest" description="Disordered" evidence="3">
    <location>
        <begin position="367"/>
        <end position="411"/>
    </location>
</feature>
<dbReference type="PROSITE" id="PS00018">
    <property type="entry name" value="EF_HAND_1"/>
    <property type="match status" value="1"/>
</dbReference>
<evidence type="ECO:0000259" key="4">
    <source>
        <dbReference type="PROSITE" id="PS50222"/>
    </source>
</evidence>
<feature type="compositionally biased region" description="Polar residues" evidence="3">
    <location>
        <begin position="297"/>
        <end position="319"/>
    </location>
</feature>
<feature type="region of interest" description="Disordered" evidence="3">
    <location>
        <begin position="275"/>
        <end position="332"/>
    </location>
</feature>
<evidence type="ECO:0000256" key="2">
    <source>
        <dbReference type="ARBA" id="ARBA00022837"/>
    </source>
</evidence>
<dbReference type="InterPro" id="IPR011992">
    <property type="entry name" value="EF-hand-dom_pair"/>
</dbReference>
<dbReference type="PANTHER" id="PTHR14095">
    <property type="entry name" value="PHOSPHATASE 2A REGULATORY SUBUNIT-RELATED"/>
    <property type="match status" value="1"/>
</dbReference>
<feature type="region of interest" description="Disordered" evidence="3">
    <location>
        <begin position="125"/>
        <end position="159"/>
    </location>
</feature>
<evidence type="ECO:0000313" key="5">
    <source>
        <dbReference type="EMBL" id="KAF7494545.1"/>
    </source>
</evidence>
<dbReference type="InterPro" id="IPR018247">
    <property type="entry name" value="EF_Hand_1_Ca_BS"/>
</dbReference>
<dbReference type="Gene3D" id="1.10.238.10">
    <property type="entry name" value="EF-hand"/>
    <property type="match status" value="1"/>
</dbReference>
<feature type="compositionally biased region" description="Basic and acidic residues" evidence="3">
    <location>
        <begin position="1240"/>
        <end position="1251"/>
    </location>
</feature>
<dbReference type="GO" id="GO:0005509">
    <property type="term" value="F:calcium ion binding"/>
    <property type="evidence" value="ECO:0007669"/>
    <property type="project" value="InterPro"/>
</dbReference>
<protein>
    <submittedName>
        <fullName evidence="5">Serine/threonine-protein phosphatase 2A regulatory subunit B'' subunit alpha</fullName>
    </submittedName>
</protein>
<feature type="compositionally biased region" description="Low complexity" evidence="3">
    <location>
        <begin position="966"/>
        <end position="1000"/>
    </location>
</feature>
<feature type="compositionally biased region" description="Low complexity" evidence="3">
    <location>
        <begin position="139"/>
        <end position="153"/>
    </location>
</feature>
<feature type="compositionally biased region" description="Low complexity" evidence="3">
    <location>
        <begin position="1152"/>
        <end position="1186"/>
    </location>
</feature>
<feature type="region of interest" description="Disordered" evidence="3">
    <location>
        <begin position="1464"/>
        <end position="1592"/>
    </location>
</feature>
<feature type="compositionally biased region" description="Acidic residues" evidence="3">
    <location>
        <begin position="2103"/>
        <end position="2119"/>
    </location>
</feature>
<dbReference type="OrthoDB" id="5586at2759"/>
<reference evidence="5" key="2">
    <citation type="submission" date="2020-01" db="EMBL/GenBank/DDBJ databases">
        <authorList>
            <person name="Korhonen P.K.K."/>
            <person name="Guangxu M.G."/>
            <person name="Wang T.W."/>
            <person name="Stroehlein A.J.S."/>
            <person name="Young N.D."/>
            <person name="Ang C.-S.A."/>
            <person name="Fernando D.W.F."/>
            <person name="Lu H.L."/>
            <person name="Taylor S.T."/>
            <person name="Ehtesham M.E.M."/>
            <person name="Najaraj S.H.N."/>
            <person name="Harsha G.H.G."/>
            <person name="Madugundu A.M."/>
            <person name="Renuse S.R."/>
            <person name="Holt D.H."/>
            <person name="Pandey A.P."/>
            <person name="Papenfuss A.P."/>
            <person name="Gasser R.B.G."/>
            <person name="Fischer K.F."/>
        </authorList>
    </citation>
    <scope>NUCLEOTIDE SEQUENCE</scope>
    <source>
        <strain evidence="5">SSS_KF_BRIS2020</strain>
    </source>
</reference>
<reference evidence="6" key="3">
    <citation type="submission" date="2022-06" db="UniProtKB">
        <authorList>
            <consortium name="EnsemblMetazoa"/>
        </authorList>
    </citation>
    <scope>IDENTIFICATION</scope>
</reference>
<feature type="compositionally biased region" description="Low complexity" evidence="3">
    <location>
        <begin position="1499"/>
        <end position="1511"/>
    </location>
</feature>
<feature type="region of interest" description="Disordered" evidence="3">
    <location>
        <begin position="1240"/>
        <end position="1287"/>
    </location>
</feature>
<feature type="compositionally biased region" description="Polar residues" evidence="3">
    <location>
        <begin position="1560"/>
        <end position="1569"/>
    </location>
</feature>
<dbReference type="FunFam" id="1.10.238.220:FF:000001">
    <property type="entry name" value="Serine/threonine-protein phosphatase 2A regulatory subunit B'' subunit alpha"/>
    <property type="match status" value="1"/>
</dbReference>
<feature type="compositionally biased region" description="Polar residues" evidence="3">
    <location>
        <begin position="665"/>
        <end position="699"/>
    </location>
</feature>
<feature type="compositionally biased region" description="Low complexity" evidence="3">
    <location>
        <begin position="1120"/>
        <end position="1145"/>
    </location>
</feature>
<feature type="compositionally biased region" description="Polar residues" evidence="3">
    <location>
        <begin position="1475"/>
        <end position="1485"/>
    </location>
</feature>
<feature type="compositionally biased region" description="Low complexity" evidence="3">
    <location>
        <begin position="1464"/>
        <end position="1474"/>
    </location>
</feature>
<dbReference type="FunFam" id="1.10.238.10:FF:000628">
    <property type="entry name" value="Serine/threonine-protein phosphatase 2A regulatory subunit B'' subunit beta"/>
    <property type="match status" value="1"/>
</dbReference>
<dbReference type="EnsemblMetazoa" id="SSS_3611s_mrna">
    <property type="protein sequence ID" value="KAF7494545.1"/>
    <property type="gene ID" value="SSS_3611"/>
</dbReference>
<accession>A0A834RCP8</accession>
<feature type="compositionally biased region" description="Low complexity" evidence="3">
    <location>
        <begin position="279"/>
        <end position="296"/>
    </location>
</feature>
<name>A0A834RCP8_SARSC</name>
<dbReference type="InterPro" id="IPR002048">
    <property type="entry name" value="EF_hand_dom"/>
</dbReference>
<dbReference type="Gene3D" id="1.10.238.220">
    <property type="match status" value="1"/>
</dbReference>
<dbReference type="EMBL" id="WVUK01000053">
    <property type="protein sequence ID" value="KAF7494545.1"/>
    <property type="molecule type" value="Genomic_DNA"/>
</dbReference>
<feature type="region of interest" description="Disordered" evidence="3">
    <location>
        <begin position="798"/>
        <end position="819"/>
    </location>
</feature>
<feature type="region of interest" description="Disordered" evidence="3">
    <location>
        <begin position="2223"/>
        <end position="2246"/>
    </location>
</feature>
<keyword evidence="2" id="KW-0106">Calcium</keyword>
<dbReference type="PROSITE" id="PS50222">
    <property type="entry name" value="EF_HAND_2"/>
    <property type="match status" value="1"/>
</dbReference>
<dbReference type="SUPFAM" id="SSF47473">
    <property type="entry name" value="EF-hand"/>
    <property type="match status" value="2"/>
</dbReference>
<dbReference type="Pfam" id="PF13499">
    <property type="entry name" value="EF-hand_7"/>
    <property type="match status" value="1"/>
</dbReference>
<feature type="compositionally biased region" description="Low complexity" evidence="3">
    <location>
        <begin position="584"/>
        <end position="602"/>
    </location>
</feature>
<reference evidence="7" key="1">
    <citation type="journal article" date="2020" name="PLoS Negl. Trop. Dis.">
        <title>High-quality nuclear genome for Sarcoptes scabiei-A critical resource for a neglected parasite.</title>
        <authorList>
            <person name="Korhonen P.K."/>
            <person name="Gasser R.B."/>
            <person name="Ma G."/>
            <person name="Wang T."/>
            <person name="Stroehlein A.J."/>
            <person name="Young N.D."/>
            <person name="Ang C.S."/>
            <person name="Fernando D.D."/>
            <person name="Lu H.C."/>
            <person name="Taylor S."/>
            <person name="Reynolds S.L."/>
            <person name="Mofiz E."/>
            <person name="Najaraj S.H."/>
            <person name="Gowda H."/>
            <person name="Madugundu A."/>
            <person name="Renuse S."/>
            <person name="Holt D."/>
            <person name="Pandey A."/>
            <person name="Papenfuss A.T."/>
            <person name="Fischer K."/>
        </authorList>
    </citation>
    <scope>NUCLEOTIDE SEQUENCE [LARGE SCALE GENOMIC DNA]</scope>
</reference>
<dbReference type="Pfam" id="PF17958">
    <property type="entry name" value="EF-hand_13"/>
    <property type="match status" value="1"/>
</dbReference>
<evidence type="ECO:0000313" key="6">
    <source>
        <dbReference type="EnsemblMetazoa" id="KAF7494545.1"/>
    </source>
</evidence>
<feature type="region of interest" description="Disordered" evidence="3">
    <location>
        <begin position="1107"/>
        <end position="1189"/>
    </location>
</feature>
<feature type="compositionally biased region" description="Low complexity" evidence="3">
    <location>
        <begin position="701"/>
        <end position="712"/>
    </location>
</feature>
<feature type="region of interest" description="Disordered" evidence="3">
    <location>
        <begin position="834"/>
        <end position="855"/>
    </location>
</feature>
<keyword evidence="7" id="KW-1185">Reference proteome</keyword>
<dbReference type="PANTHER" id="PTHR14095:SF0">
    <property type="entry name" value="MIP22305P"/>
    <property type="match status" value="1"/>
</dbReference>
<keyword evidence="1" id="KW-0479">Metal-binding</keyword>
<feature type="compositionally biased region" description="Acidic residues" evidence="3">
    <location>
        <begin position="2229"/>
        <end position="2240"/>
    </location>
</feature>
<proteinExistence type="predicted"/>
<feature type="compositionally biased region" description="Basic and acidic residues" evidence="3">
    <location>
        <begin position="2090"/>
        <end position="2102"/>
    </location>
</feature>
<dbReference type="GO" id="GO:0019888">
    <property type="term" value="F:protein phosphatase regulator activity"/>
    <property type="evidence" value="ECO:0007669"/>
    <property type="project" value="TreeGrafter"/>
</dbReference>
<feature type="domain" description="EF-hand" evidence="4">
    <location>
        <begin position="1878"/>
        <end position="1913"/>
    </location>
</feature>
<feature type="compositionally biased region" description="Low complexity" evidence="3">
    <location>
        <begin position="370"/>
        <end position="386"/>
    </location>
</feature>
<sequence length="2361" mass="269229">MNFLFPTRNKSKSSKKMFQSIETSTTSIDNFDRNDDRSQSNQTICEPESIWIIATKPSRNYSIRLERSHPKRVIHVLPEKYQFCSYGSKFSNLFGQECFGYCSTPIHYGECTDFDGFIETLDNIIETTSSPPPPPPTSSSPQSPSLSSPTPSSEGRDNLQTYPFRYYTVRVPRKKSIDSNTLQSMKFDSIEDLNNNQRNIQSRPNTIQRSFSFSSPRTCSRNEFIASIERSSRTKIESFGEHDLENVLELALNTEPKQSDQLEDLIRNFVRADRLRQGSSTSSTSSSPTRSVLESTISSKSNNTGEQSSSITLKSKAQISSTSSSPKRSIRRVLSPEKESLFDSLLNANQQKLQQLQQVCVKLDHRQQPQHKQQQQQQQQQQSSSSINESNQLNVHNNQSDTSVPNSNSSGRKIVLKKSQADRLFNNHHHLYNPQQQQQQQQSSNQNNLKRQQSSNHFGLHYRRNDQVVIGKQQPQHFYSIGTNSQSGNANKMVQQRTIRFATQNNRCLSPIESTRPLSPVVVDFLPNIPFLPNDNDPHQDDCRLKNFQNQSPLSTSMIASATGNQFKNVAQNVNTSAIKTDSNNIVDNRNNDNNNNNNNNHRNQRTVFGINPKSSSLARYKNLIETRSETTSPIQMNFAIGVDLLQLNQELENRFRSNDPYRFGSNSNHQIDPSNVRRQPSPFEQYSQTKNSVLNDSVGSPKSSTTPTTSPIVNNELVFRLQTNTKNSHQQQPQQSRWQKNDSILERNECDNLNLTNSIHNDNNSSNNNNNNKIVLMIIFIIKLEISVLITRNDRSGNDDREEFHRNHHQYRSSQQTQSEKFEWFGLEVDSMKESQNKSSTPTSPTPKTPVPTAVATSRSFLREENSSAFTPTVSFSSSQPSSNTENSTAFRSASSSSSSTVESSKASPKDDDILLLKKIGGGNRNEAVNDESNRSKAIENNSISDESIDGIVYENNSANKNNEIINSSESDFNNNQSSYNNNNNNNNNKTNNSSNFSFDSEDFEQNKSDNRSKFYSSSSSLKQDVSGRHQTSSPSLSRSSELDSYSSPSKPLLDFVARNQFSNYPSYSKFSSPSYSSTYSSSYSPSSSSSSLSSSYRNTYQSPYNRYQISSTNRYTDSYGGYSPRLYSSSSSTKTSPYDSGNHSYDRSSSRSIHSNQSASEVRSDSSYRTSSSSSFRSTDSNSNPIDNFIRENTKFYQSGHRLSRSFGLEENDPSGPQEDLADSLILDEIDSAMKLPEIETKEENKVIENDMMASSTLSSSASSTSSSSSSTPSSPTSNKSSLSKDEEALLRETLKVGGLYGSIESSRSFNNLNDLGEKNDPLDSVDSNKSSQQHQQQQQQQSKSDQNDSTQPTKRRIIFVSKPAPKPEPKPEPKYVNGKMVFAQTAHVRQSAVKQRGSVAERVMLFEKCPDKISVTKNKLTEIQQRNRLASPNKIGQWFKMIDSHAPPENHEKFVKSNLKITSSSTSKASIQNEITSNNNLFEKNKSGAGLESFNDKQQQQQQKQQQQQEEEDQRLKDEKQQPTIKQAQLSSSSSTAAAEEATSTPSIATAAAVETSKPTKSSIGSIPTFRRTISRQNSGTIPGQLPKFYYPSGRPNSTDEVENQCKKLTDALKRCSNSDEIDLKELGDVMKQCSIPFYWKDPLFRAVSVHESIVAGGKNGIIPMVNGDPLSNEPIKPKDKIKCDQLVTFWRKLLTDCHDDESKFIRILTRNRRSFLIPEDFETLLQDVIDTHPGLLFLKEAEEFHSRYIHTVIARIFYTIDRKWSGTITLPELRKSNLLKVIQMLETEDDINQITEYFSYEHFYVIYCKFWELDQDHDLFISKQDLSKHNDSAISSRMIDRIFSGAVTRTLKTRTNQMSYTEFVWFLLAEEDKRHPRAIEYWFRCMDLDGDGCLSYYELEYFYSQQVKRMEASGIEALPFTDCLCQMIDLVSPKDPSRITLADLKNCRLTPIFFDTFFNLEKYLDHEQRDPFASQRDEDGVSMSDWDRFAAEEYELLVAEESAHSNSSFRMSSTTTEKSSRMILERKHTSKIRTDSYLVEFDSSDERNAYIENEKDDGQEEEEEEDYDYDYDYYDHSSLSNDDLDSDRYYDDRSHLDYYSDDGGDGDRLDDDDQYENVSDPMTSDDYESDEFEPEDDYADDDNDDVYNRYRHKDNRIYLMIEPSDNRGESIDPSRSKTWKSLRRLSSQEYRKENPIHYTENGLIDRNNNTARNIKEIIANKANEPEEEEEEEEEDEQNRRVNSKSLLPLKELKDFDLEILQNNPDEIDHYRLKSNKIKEAVDDDEEDIGKEFYDYLQSAFEKNRKDRVAIIRPIKLVKLDPVNKCPTSPSTPSEVATPEPPLSPMNEKKFFQNGEFY</sequence>
<dbReference type="CDD" id="cd21504">
    <property type="entry name" value="PPP2R3A_B-like"/>
    <property type="match status" value="1"/>
</dbReference>
<feature type="compositionally biased region" description="Polar residues" evidence="3">
    <location>
        <begin position="2329"/>
        <end position="2338"/>
    </location>
</feature>
<feature type="region of interest" description="Disordered" evidence="3">
    <location>
        <begin position="868"/>
        <end position="911"/>
    </location>
</feature>
<feature type="compositionally biased region" description="Acidic residues" evidence="3">
    <location>
        <begin position="2127"/>
        <end position="2149"/>
    </location>
</feature>
<feature type="region of interest" description="Disordered" evidence="3">
    <location>
        <begin position="581"/>
        <end position="609"/>
    </location>
</feature>
<feature type="compositionally biased region" description="Polar residues" evidence="3">
    <location>
        <begin position="1107"/>
        <end position="1118"/>
    </location>
</feature>
<organism evidence="5">
    <name type="scientific">Sarcoptes scabiei</name>
    <name type="common">Itch mite</name>
    <name type="synonym">Acarus scabiei</name>
    <dbReference type="NCBI Taxonomy" id="52283"/>
    <lineage>
        <taxon>Eukaryota</taxon>
        <taxon>Metazoa</taxon>
        <taxon>Ecdysozoa</taxon>
        <taxon>Arthropoda</taxon>
        <taxon>Chelicerata</taxon>
        <taxon>Arachnida</taxon>
        <taxon>Acari</taxon>
        <taxon>Acariformes</taxon>
        <taxon>Sarcoptiformes</taxon>
        <taxon>Astigmata</taxon>
        <taxon>Psoroptidia</taxon>
        <taxon>Sarcoptoidea</taxon>
        <taxon>Sarcoptidae</taxon>
        <taxon>Sarcoptinae</taxon>
        <taxon>Sarcoptes</taxon>
    </lineage>
</organism>
<feature type="region of interest" description="Disordered" evidence="3">
    <location>
        <begin position="1314"/>
        <end position="1376"/>
    </location>
</feature>
<feature type="compositionally biased region" description="Low complexity" evidence="3">
    <location>
        <begin position="871"/>
        <end position="908"/>
    </location>
</feature>
<feature type="compositionally biased region" description="Acidic residues" evidence="3">
    <location>
        <begin position="2058"/>
        <end position="2076"/>
    </location>
</feature>
<feature type="compositionally biased region" description="Low complexity" evidence="3">
    <location>
        <begin position="435"/>
        <end position="453"/>
    </location>
</feature>
<feature type="compositionally biased region" description="Low complexity" evidence="3">
    <location>
        <begin position="1034"/>
        <end position="1050"/>
    </location>
</feature>
<evidence type="ECO:0000256" key="1">
    <source>
        <dbReference type="ARBA" id="ARBA00022723"/>
    </source>
</evidence>
<dbReference type="GO" id="GO:0000159">
    <property type="term" value="C:protein phosphatase type 2A complex"/>
    <property type="evidence" value="ECO:0007669"/>
    <property type="project" value="TreeGrafter"/>
</dbReference>
<dbReference type="Gene3D" id="1.10.238.230">
    <property type="match status" value="1"/>
</dbReference>
<feature type="region of interest" description="Disordered" evidence="3">
    <location>
        <begin position="434"/>
        <end position="453"/>
    </location>
</feature>
<feature type="region of interest" description="Disordered" evidence="3">
    <location>
        <begin position="659"/>
        <end position="715"/>
    </location>
</feature>
<evidence type="ECO:0000256" key="3">
    <source>
        <dbReference type="SAM" id="MobiDB-lite"/>
    </source>
</evidence>
<feature type="region of interest" description="Disordered" evidence="3">
    <location>
        <begin position="2049"/>
        <end position="2151"/>
    </location>
</feature>
<feature type="compositionally biased region" description="Low complexity" evidence="3">
    <location>
        <begin position="1256"/>
        <end position="1284"/>
    </location>
</feature>